<dbReference type="RefSeq" id="WP_285723454.1">
    <property type="nucleotide sequence ID" value="NZ_BSDD01000002.1"/>
</dbReference>
<keyword evidence="2" id="KW-0472">Membrane</keyword>
<proteinExistence type="inferred from homology"/>
<dbReference type="EMBL" id="BSDD01000002">
    <property type="protein sequence ID" value="GLH69434.1"/>
    <property type="molecule type" value="Genomic_DNA"/>
</dbReference>
<comment type="catalytic activity">
    <reaction evidence="2">
        <text>a quinone + NADH + 5 H(+)(in) = a quinol + NAD(+) + 4 H(+)(out)</text>
        <dbReference type="Rhea" id="RHEA:57888"/>
        <dbReference type="ChEBI" id="CHEBI:15378"/>
        <dbReference type="ChEBI" id="CHEBI:24646"/>
        <dbReference type="ChEBI" id="CHEBI:57540"/>
        <dbReference type="ChEBI" id="CHEBI:57945"/>
        <dbReference type="ChEBI" id="CHEBI:132124"/>
    </reaction>
</comment>
<evidence type="ECO:0000313" key="4">
    <source>
        <dbReference type="Proteomes" id="UP001165089"/>
    </source>
</evidence>
<name>A0ABQ5Q4Z9_9BACT</name>
<keyword evidence="2" id="KW-0812">Transmembrane</keyword>
<dbReference type="Proteomes" id="UP001165089">
    <property type="component" value="Unassembled WGS sequence"/>
</dbReference>
<dbReference type="EC" id="7.1.1.-" evidence="2"/>
<keyword evidence="2" id="KW-0874">Quinone</keyword>
<dbReference type="InterPro" id="IPR042106">
    <property type="entry name" value="Nuo/plastoQ_OxRdtase_6_NuoJ"/>
</dbReference>
<dbReference type="InterPro" id="IPR001457">
    <property type="entry name" value="NADH_UbQ/plastoQ_OxRdtase_su6"/>
</dbReference>
<comment type="subcellular location">
    <subcellularLocation>
        <location evidence="2">Cell membrane</location>
        <topology evidence="2">Multi-pass membrane protein</topology>
    </subcellularLocation>
</comment>
<reference evidence="3 4" key="1">
    <citation type="journal article" date="2023" name="Antonie Van Leeuwenhoek">
        <title>Mesoterricola silvestris gen. nov., sp. nov., Mesoterricola sediminis sp. nov., Geothrix oryzae sp. nov., Geothrix edaphica sp. nov., Geothrix rubra sp. nov., and Geothrix limicola sp. nov., six novel members of Acidobacteriota isolated from soils.</title>
        <authorList>
            <person name="Itoh H."/>
            <person name="Sugisawa Y."/>
            <person name="Mise K."/>
            <person name="Xu Z."/>
            <person name="Kuniyasu M."/>
            <person name="Ushijima N."/>
            <person name="Kawano K."/>
            <person name="Kobayashi E."/>
            <person name="Shiratori Y."/>
            <person name="Masuda Y."/>
            <person name="Senoo K."/>
        </authorList>
    </citation>
    <scope>NUCLEOTIDE SEQUENCE [LARGE SCALE GENOMIC DNA]</scope>
    <source>
        <strain evidence="3 4">Red803</strain>
    </source>
</reference>
<dbReference type="PANTHER" id="PTHR33269:SF17">
    <property type="entry name" value="NADH-UBIQUINONE OXIDOREDUCTASE CHAIN 6"/>
    <property type="match status" value="1"/>
</dbReference>
<keyword evidence="2" id="KW-1003">Cell membrane</keyword>
<evidence type="ECO:0000256" key="2">
    <source>
        <dbReference type="RuleBase" id="RU004429"/>
    </source>
</evidence>
<organism evidence="3 4">
    <name type="scientific">Geothrix rubra</name>
    <dbReference type="NCBI Taxonomy" id="2927977"/>
    <lineage>
        <taxon>Bacteria</taxon>
        <taxon>Pseudomonadati</taxon>
        <taxon>Acidobacteriota</taxon>
        <taxon>Holophagae</taxon>
        <taxon>Holophagales</taxon>
        <taxon>Holophagaceae</taxon>
        <taxon>Geothrix</taxon>
    </lineage>
</organism>
<feature type="transmembrane region" description="Helical" evidence="2">
    <location>
        <begin position="85"/>
        <end position="106"/>
    </location>
</feature>
<comment type="similarity">
    <text evidence="1 2">Belongs to the complex I subunit 6 family.</text>
</comment>
<feature type="transmembrane region" description="Helical" evidence="2">
    <location>
        <begin position="53"/>
        <end position="73"/>
    </location>
</feature>
<feature type="transmembrane region" description="Helical" evidence="2">
    <location>
        <begin position="25"/>
        <end position="44"/>
    </location>
</feature>
<comment type="caution">
    <text evidence="3">The sequence shown here is derived from an EMBL/GenBank/DDBJ whole genome shotgun (WGS) entry which is preliminary data.</text>
</comment>
<feature type="transmembrane region" description="Helical" evidence="2">
    <location>
        <begin position="118"/>
        <end position="135"/>
    </location>
</feature>
<dbReference type="Pfam" id="PF00499">
    <property type="entry name" value="Oxidored_q3"/>
    <property type="match status" value="1"/>
</dbReference>
<keyword evidence="4" id="KW-1185">Reference proteome</keyword>
<protein>
    <recommendedName>
        <fullName evidence="2">NADH-quinone oxidoreductase subunit J</fullName>
        <ecNumber evidence="2">7.1.1.-</ecNumber>
    </recommendedName>
</protein>
<dbReference type="Gene3D" id="1.20.120.1200">
    <property type="entry name" value="NADH-ubiquinone/plastoquinone oxidoreductase chain 6, subunit NuoJ"/>
    <property type="match status" value="1"/>
</dbReference>
<feature type="transmembrane region" description="Helical" evidence="2">
    <location>
        <begin position="141"/>
        <end position="160"/>
    </location>
</feature>
<gene>
    <name evidence="3" type="ORF">GETHPA_09670</name>
</gene>
<evidence type="ECO:0000313" key="3">
    <source>
        <dbReference type="EMBL" id="GLH69434.1"/>
    </source>
</evidence>
<accession>A0ABQ5Q4Z9</accession>
<comment type="function">
    <text evidence="2">NDH-1 shuttles electrons from NADH, via FMN and iron-sulfur (Fe-S) centers, to quinones in the respiratory chain. Couples the redox reaction to proton translocation (for every two electrons transferred, four hydrogen ions are translocated across the cytoplasmic membrane), and thus conserves the redox energy in a proton gradient.</text>
</comment>
<evidence type="ECO:0000256" key="1">
    <source>
        <dbReference type="ARBA" id="ARBA00005698"/>
    </source>
</evidence>
<keyword evidence="2" id="KW-0520">NAD</keyword>
<dbReference type="PANTHER" id="PTHR33269">
    <property type="entry name" value="NADH-UBIQUINONE OXIDOREDUCTASE CHAIN 6"/>
    <property type="match status" value="1"/>
</dbReference>
<sequence length="164" mass="16924">MFLAFALITLLGALGMLLQKNIIVAGLFMVAAFFGIAGLFVLLANPVAAALQLIVYSGAIMVLVLFVIMMLSSHEEEAAQASHPIQRWLSLLLALALAAGGVKLVMASKGVQMLASRGAAVPPAVTLQGVGAVLFEGHLLGFEVAGLMLLAAMVGAVALTKRNL</sequence>
<keyword evidence="2" id="KW-1133">Transmembrane helix</keyword>